<dbReference type="RefSeq" id="WP_189648243.1">
    <property type="nucleotide sequence ID" value="NZ_BMRC01000006.1"/>
</dbReference>
<feature type="domain" description="Helix-turn-helix type 11" evidence="1">
    <location>
        <begin position="12"/>
        <end position="62"/>
    </location>
</feature>
<dbReference type="Pfam" id="PF13280">
    <property type="entry name" value="WYL"/>
    <property type="match status" value="1"/>
</dbReference>
<evidence type="ECO:0000313" key="3">
    <source>
        <dbReference type="EMBL" id="MFB9209486.1"/>
    </source>
</evidence>
<dbReference type="InterPro" id="IPR026881">
    <property type="entry name" value="WYL_dom"/>
</dbReference>
<name>A0ABV5IYE0_9ACTN</name>
<accession>A0ABV5IYE0</accession>
<dbReference type="Gene3D" id="1.10.10.10">
    <property type="entry name" value="Winged helix-like DNA-binding domain superfamily/Winged helix DNA-binding domain"/>
    <property type="match status" value="1"/>
</dbReference>
<dbReference type="Proteomes" id="UP001589647">
    <property type="component" value="Unassembled WGS sequence"/>
</dbReference>
<dbReference type="PANTHER" id="PTHR34580:SF1">
    <property type="entry name" value="PROTEIN PAFC"/>
    <property type="match status" value="1"/>
</dbReference>
<proteinExistence type="predicted"/>
<dbReference type="Pfam" id="PF08279">
    <property type="entry name" value="HTH_11"/>
    <property type="match status" value="1"/>
</dbReference>
<feature type="domain" description="WYL" evidence="2">
    <location>
        <begin position="141"/>
        <end position="204"/>
    </location>
</feature>
<keyword evidence="4" id="KW-1185">Reference proteome</keyword>
<dbReference type="InterPro" id="IPR051534">
    <property type="entry name" value="CBASS_pafABC_assoc_protein"/>
</dbReference>
<evidence type="ECO:0000313" key="4">
    <source>
        <dbReference type="Proteomes" id="UP001589647"/>
    </source>
</evidence>
<dbReference type="EMBL" id="JBHMEI010000104">
    <property type="protein sequence ID" value="MFB9209486.1"/>
    <property type="molecule type" value="Genomic_DNA"/>
</dbReference>
<dbReference type="PROSITE" id="PS52050">
    <property type="entry name" value="WYL"/>
    <property type="match status" value="1"/>
</dbReference>
<dbReference type="PANTHER" id="PTHR34580">
    <property type="match status" value="1"/>
</dbReference>
<dbReference type="InterPro" id="IPR036390">
    <property type="entry name" value="WH_DNA-bd_sf"/>
</dbReference>
<protein>
    <submittedName>
        <fullName evidence="3">Helix-turn-helix transcriptional regulator</fullName>
    </submittedName>
</protein>
<sequence length="235" mass="26430">MNRTDRLYAMREDLRRAGPRGRTAEQLATAFEISVRTVKRDISALQQGGFPVWARTGRIGGYVVDRAATLPPVNFTAAEASALAAAIAAHRGQPFDRQARAALVKVLAVMDPQARRYADDLTERIWLDHSTTEAADSRRRNAIEHALQERKVLSLHYRDRHGAQTTRRVDPQLLAFTAGHWFLLARCHRREAIRWFRLDRIERASLTTQPAIDIPVEELGAPPPTAASVRVRVAM</sequence>
<dbReference type="InterPro" id="IPR036388">
    <property type="entry name" value="WH-like_DNA-bd_sf"/>
</dbReference>
<dbReference type="InterPro" id="IPR013196">
    <property type="entry name" value="HTH_11"/>
</dbReference>
<evidence type="ECO:0000259" key="1">
    <source>
        <dbReference type="Pfam" id="PF08279"/>
    </source>
</evidence>
<comment type="caution">
    <text evidence="3">The sequence shown here is derived from an EMBL/GenBank/DDBJ whole genome shotgun (WGS) entry which is preliminary data.</text>
</comment>
<reference evidence="3 4" key="1">
    <citation type="submission" date="2024-09" db="EMBL/GenBank/DDBJ databases">
        <authorList>
            <person name="Sun Q."/>
            <person name="Mori K."/>
        </authorList>
    </citation>
    <scope>NUCLEOTIDE SEQUENCE [LARGE SCALE GENOMIC DNA]</scope>
    <source>
        <strain evidence="3 4">CCM 3426</strain>
    </source>
</reference>
<evidence type="ECO:0000259" key="2">
    <source>
        <dbReference type="Pfam" id="PF13280"/>
    </source>
</evidence>
<gene>
    <name evidence="3" type="ORF">ACFFV7_50455</name>
</gene>
<dbReference type="SUPFAM" id="SSF46785">
    <property type="entry name" value="Winged helix' DNA-binding domain"/>
    <property type="match status" value="1"/>
</dbReference>
<organism evidence="3 4">
    <name type="scientific">Nonomuraea spiralis</name>
    <dbReference type="NCBI Taxonomy" id="46182"/>
    <lineage>
        <taxon>Bacteria</taxon>
        <taxon>Bacillati</taxon>
        <taxon>Actinomycetota</taxon>
        <taxon>Actinomycetes</taxon>
        <taxon>Streptosporangiales</taxon>
        <taxon>Streptosporangiaceae</taxon>
        <taxon>Nonomuraea</taxon>
    </lineage>
</organism>